<reference evidence="2" key="2">
    <citation type="submission" date="2017-05" db="UniProtKB">
        <authorList>
            <consortium name="EnsemblMetazoa"/>
        </authorList>
    </citation>
    <scope>IDENTIFICATION</scope>
</reference>
<evidence type="ECO:0000256" key="1">
    <source>
        <dbReference type="SAM" id="MobiDB-lite"/>
    </source>
</evidence>
<evidence type="ECO:0000313" key="2">
    <source>
        <dbReference type="EnsemblMetazoa" id="Aqu2.1.32213_001"/>
    </source>
</evidence>
<dbReference type="InterPro" id="IPR011989">
    <property type="entry name" value="ARM-like"/>
</dbReference>
<dbReference type="KEGG" id="aqu:109581826"/>
<feature type="region of interest" description="Disordered" evidence="1">
    <location>
        <begin position="154"/>
        <end position="193"/>
    </location>
</feature>
<dbReference type="EnsemblMetazoa" id="XM_019996245.1">
    <property type="protein sequence ID" value="XP_019851804.1"/>
    <property type="gene ID" value="LOC109581826"/>
</dbReference>
<reference evidence="3" key="1">
    <citation type="journal article" date="2010" name="Nature">
        <title>The Amphimedon queenslandica genome and the evolution of animal complexity.</title>
        <authorList>
            <person name="Srivastava M."/>
            <person name="Simakov O."/>
            <person name="Chapman J."/>
            <person name="Fahey B."/>
            <person name="Gauthier M.E."/>
            <person name="Mitros T."/>
            <person name="Richards G.S."/>
            <person name="Conaco C."/>
            <person name="Dacre M."/>
            <person name="Hellsten U."/>
            <person name="Larroux C."/>
            <person name="Putnam N.H."/>
            <person name="Stanke M."/>
            <person name="Adamska M."/>
            <person name="Darling A."/>
            <person name="Degnan S.M."/>
            <person name="Oakley T.H."/>
            <person name="Plachetzki D.C."/>
            <person name="Zhai Y."/>
            <person name="Adamski M."/>
            <person name="Calcino A."/>
            <person name="Cummins S.F."/>
            <person name="Goodstein D.M."/>
            <person name="Harris C."/>
            <person name="Jackson D.J."/>
            <person name="Leys S.P."/>
            <person name="Shu S."/>
            <person name="Woodcroft B.J."/>
            <person name="Vervoort M."/>
            <person name="Kosik K.S."/>
            <person name="Manning G."/>
            <person name="Degnan B.M."/>
            <person name="Rokhsar D.S."/>
        </authorList>
    </citation>
    <scope>NUCLEOTIDE SEQUENCE [LARGE SCALE GENOMIC DNA]</scope>
</reference>
<dbReference type="InParanoid" id="A0A1X7UWQ8"/>
<sequence>MGANQGREGTDAASRGLPGRPGAISPGNKYTVQPPASAQALQALLNPVKTTEHHSLDRTLKGFLRHCNLGGLEYRLRLAGIYSLEDLVHVDEAKLCRHGFTQLMAKRLYDSLDEYLAEPEEITPPVPLRRRPSELVRRVQMPFTRASTLMRSRKNFGKMNTKRGSARGRTPPPPRKQRPVSLRMPDEKKVSQEGSFLISPTHYPELLLSQENMTPVNPSSPTGPLSAATPANDGGTAGEYDIIPTLIESLPPIDPNSEFDVIPSVIDGRNSTSTNSNATPTQVTPIGPAQSILLEVPQAIERCISVPDGIHRLEDGLEEQDREEEGGRAVDTLSSLRGSISLSSSSPSLFGLGEEREGASPYLSQEVDPVQEALDTLHDSLGRLEDVVSSMYVLLDFLKQGYWVLTHPTDLEALVKNINQFIDDLELVELGSRVMKYIMFQSLKKGGSFFRSEAELSLAVCQCIVNVLKLYPHSQRVQLNGTQALANLVRLDVSLGDALLNAKLFPHFTTTLQLYGDHESMCLALLNTLASISASITSAGDELSVGFENVLKEAVNVMMLQSHNIEIQTYGLSFITLSLIDVAARINGGLMKDVVTAIINSANIHSDNPDVAVGVCKALSEVVSHEVLQEEALRESVTGCLLSVLADHTKSSKVQMWASYALYQQVSYNISLLPLVQDTGVIEKCQKTLPHLSKEAQSYLQNLTEMASL</sequence>
<dbReference type="InterPro" id="IPR016024">
    <property type="entry name" value="ARM-type_fold"/>
</dbReference>
<name>A0A1X7UWQ8_AMPQE</name>
<dbReference type="AlphaFoldDB" id="A0A1X7UWQ8"/>
<proteinExistence type="predicted"/>
<dbReference type="SUPFAM" id="SSF48371">
    <property type="entry name" value="ARM repeat"/>
    <property type="match status" value="1"/>
</dbReference>
<accession>A0A1X7UWQ8</accession>
<organism evidence="2">
    <name type="scientific">Amphimedon queenslandica</name>
    <name type="common">Sponge</name>
    <dbReference type="NCBI Taxonomy" id="400682"/>
    <lineage>
        <taxon>Eukaryota</taxon>
        <taxon>Metazoa</taxon>
        <taxon>Porifera</taxon>
        <taxon>Demospongiae</taxon>
        <taxon>Heteroscleromorpha</taxon>
        <taxon>Haplosclerida</taxon>
        <taxon>Niphatidae</taxon>
        <taxon>Amphimedon</taxon>
    </lineage>
</organism>
<dbReference type="EnsemblMetazoa" id="Aqu2.1.32213_001">
    <property type="protein sequence ID" value="Aqu2.1.32213_001"/>
    <property type="gene ID" value="Aqu2.1.32213"/>
</dbReference>
<dbReference type="Proteomes" id="UP000007879">
    <property type="component" value="Unassembled WGS sequence"/>
</dbReference>
<feature type="region of interest" description="Disordered" evidence="1">
    <location>
        <begin position="1"/>
        <end position="31"/>
    </location>
</feature>
<keyword evidence="3" id="KW-1185">Reference proteome</keyword>
<gene>
    <name evidence="2" type="primary">109581826</name>
</gene>
<protein>
    <submittedName>
        <fullName evidence="2">Uncharacterized protein</fullName>
    </submittedName>
</protein>
<dbReference type="Gene3D" id="1.25.10.10">
    <property type="entry name" value="Leucine-rich Repeat Variant"/>
    <property type="match status" value="1"/>
</dbReference>
<feature type="compositionally biased region" description="Basic residues" evidence="1">
    <location>
        <begin position="154"/>
        <end position="166"/>
    </location>
</feature>
<evidence type="ECO:0000313" key="3">
    <source>
        <dbReference type="Proteomes" id="UP000007879"/>
    </source>
</evidence>